<organism evidence="2 3">
    <name type="scientific">Cyclospora cayetanensis</name>
    <dbReference type="NCBI Taxonomy" id="88456"/>
    <lineage>
        <taxon>Eukaryota</taxon>
        <taxon>Sar</taxon>
        <taxon>Alveolata</taxon>
        <taxon>Apicomplexa</taxon>
        <taxon>Conoidasida</taxon>
        <taxon>Coccidia</taxon>
        <taxon>Eucoccidiorida</taxon>
        <taxon>Eimeriorina</taxon>
        <taxon>Eimeriidae</taxon>
        <taxon>Cyclospora</taxon>
    </lineage>
</organism>
<accession>A0A1D3CQT9</accession>
<evidence type="ECO:0000313" key="2">
    <source>
        <dbReference type="EMBL" id="OEH73557.1"/>
    </source>
</evidence>
<proteinExistence type="predicted"/>
<dbReference type="AlphaFoldDB" id="A0A1D3CQT9"/>
<feature type="compositionally biased region" description="Basic residues" evidence="1">
    <location>
        <begin position="167"/>
        <end position="178"/>
    </location>
</feature>
<feature type="compositionally biased region" description="Low complexity" evidence="1">
    <location>
        <begin position="88"/>
        <end position="103"/>
    </location>
</feature>
<keyword evidence="3" id="KW-1185">Reference proteome</keyword>
<feature type="region of interest" description="Disordered" evidence="1">
    <location>
        <begin position="120"/>
        <end position="204"/>
    </location>
</feature>
<name>A0A1D3CQT9_9EIME</name>
<evidence type="ECO:0000313" key="3">
    <source>
        <dbReference type="Proteomes" id="UP000095192"/>
    </source>
</evidence>
<feature type="region of interest" description="Disordered" evidence="1">
    <location>
        <begin position="1"/>
        <end position="24"/>
    </location>
</feature>
<gene>
    <name evidence="2" type="ORF">cyc_07732</name>
</gene>
<dbReference type="Proteomes" id="UP000095192">
    <property type="component" value="Unassembled WGS sequence"/>
</dbReference>
<dbReference type="EMBL" id="JROU02002296">
    <property type="protein sequence ID" value="OEH73557.1"/>
    <property type="molecule type" value="Genomic_DNA"/>
</dbReference>
<dbReference type="VEuPathDB" id="ToxoDB:cyc_07732"/>
<feature type="region of interest" description="Disordered" evidence="1">
    <location>
        <begin position="71"/>
        <end position="103"/>
    </location>
</feature>
<dbReference type="InParanoid" id="A0A1D3CQT9"/>
<comment type="caution">
    <text evidence="2">The sequence shown here is derived from an EMBL/GenBank/DDBJ whole genome shotgun (WGS) entry which is preliminary data.</text>
</comment>
<feature type="compositionally biased region" description="Low complexity" evidence="1">
    <location>
        <begin position="13"/>
        <end position="24"/>
    </location>
</feature>
<reference evidence="2 3" key="1">
    <citation type="journal article" date="2016" name="BMC Genomics">
        <title>Comparative genomics reveals Cyclospora cayetanensis possesses coccidia-like metabolism and invasion components but unique surface antigens.</title>
        <authorList>
            <person name="Liu S."/>
            <person name="Wang L."/>
            <person name="Zheng H."/>
            <person name="Xu Z."/>
            <person name="Roellig D.M."/>
            <person name="Li N."/>
            <person name="Frace M.A."/>
            <person name="Tang K."/>
            <person name="Arrowood M.J."/>
            <person name="Moss D.M."/>
            <person name="Zhang L."/>
            <person name="Feng Y."/>
            <person name="Xiao L."/>
        </authorList>
    </citation>
    <scope>NUCLEOTIDE SEQUENCE [LARGE SCALE GENOMIC DNA]</scope>
    <source>
        <strain evidence="2 3">CHN_HEN01</strain>
    </source>
</reference>
<sequence length="204" mass="22177">MLMKTELKKTRAKTTSSKTGSASAQYLSEEIDTLKRMAGWRDGKRKIFADAKAQTCPCPCELPSLVRPNATKTRKADFPLQTAFSEKASPSDARSPRASRLLAVPRNAPVREVADSNTVELLGGGKGPAAVREEGRKRRQPANESVDFSRGGVSHCLVRGSDNGETKKKKTRGLRLRRPKQDSSGVSKRWDLGEHTGVGATATE</sequence>
<protein>
    <submittedName>
        <fullName evidence="2">Uncharacterized protein</fullName>
    </submittedName>
</protein>
<evidence type="ECO:0000256" key="1">
    <source>
        <dbReference type="SAM" id="MobiDB-lite"/>
    </source>
</evidence>